<feature type="region of interest" description="Disordered" evidence="1">
    <location>
        <begin position="1"/>
        <end position="89"/>
    </location>
</feature>
<dbReference type="AlphaFoldDB" id="M2PJZ8"/>
<protein>
    <submittedName>
        <fullName evidence="2">Uncharacterized protein</fullName>
    </submittedName>
</protein>
<feature type="compositionally biased region" description="Polar residues" evidence="1">
    <location>
        <begin position="62"/>
        <end position="89"/>
    </location>
</feature>
<evidence type="ECO:0000256" key="1">
    <source>
        <dbReference type="SAM" id="MobiDB-lite"/>
    </source>
</evidence>
<name>M2PJZ8_CERS8</name>
<dbReference type="Proteomes" id="UP000016930">
    <property type="component" value="Unassembled WGS sequence"/>
</dbReference>
<reference evidence="2 3" key="1">
    <citation type="journal article" date="2012" name="Proc. Natl. Acad. Sci. U.S.A.">
        <title>Comparative genomics of Ceriporiopsis subvermispora and Phanerochaete chrysosporium provide insight into selective ligninolysis.</title>
        <authorList>
            <person name="Fernandez-Fueyo E."/>
            <person name="Ruiz-Duenas F.J."/>
            <person name="Ferreira P."/>
            <person name="Floudas D."/>
            <person name="Hibbett D.S."/>
            <person name="Canessa P."/>
            <person name="Larrondo L.F."/>
            <person name="James T.Y."/>
            <person name="Seelenfreund D."/>
            <person name="Lobos S."/>
            <person name="Polanco R."/>
            <person name="Tello M."/>
            <person name="Honda Y."/>
            <person name="Watanabe T."/>
            <person name="Watanabe T."/>
            <person name="Ryu J.S."/>
            <person name="Kubicek C.P."/>
            <person name="Schmoll M."/>
            <person name="Gaskell J."/>
            <person name="Hammel K.E."/>
            <person name="St John F.J."/>
            <person name="Vanden Wymelenberg A."/>
            <person name="Sabat G."/>
            <person name="Splinter BonDurant S."/>
            <person name="Syed K."/>
            <person name="Yadav J.S."/>
            <person name="Doddapaneni H."/>
            <person name="Subramanian V."/>
            <person name="Lavin J.L."/>
            <person name="Oguiza J.A."/>
            <person name="Perez G."/>
            <person name="Pisabarro A.G."/>
            <person name="Ramirez L."/>
            <person name="Santoyo F."/>
            <person name="Master E."/>
            <person name="Coutinho P.M."/>
            <person name="Henrissat B."/>
            <person name="Lombard V."/>
            <person name="Magnuson J.K."/>
            <person name="Kuees U."/>
            <person name="Hori C."/>
            <person name="Igarashi K."/>
            <person name="Samejima M."/>
            <person name="Held B.W."/>
            <person name="Barry K.W."/>
            <person name="LaButti K.M."/>
            <person name="Lapidus A."/>
            <person name="Lindquist E.A."/>
            <person name="Lucas S.M."/>
            <person name="Riley R."/>
            <person name="Salamov A.A."/>
            <person name="Hoffmeister D."/>
            <person name="Schwenk D."/>
            <person name="Hadar Y."/>
            <person name="Yarden O."/>
            <person name="de Vries R.P."/>
            <person name="Wiebenga A."/>
            <person name="Stenlid J."/>
            <person name="Eastwood D."/>
            <person name="Grigoriev I.V."/>
            <person name="Berka R.M."/>
            <person name="Blanchette R.A."/>
            <person name="Kersten P."/>
            <person name="Martinez A.T."/>
            <person name="Vicuna R."/>
            <person name="Cullen D."/>
        </authorList>
    </citation>
    <scope>NUCLEOTIDE SEQUENCE [LARGE SCALE GENOMIC DNA]</scope>
    <source>
        <strain evidence="2 3">B</strain>
    </source>
</reference>
<feature type="compositionally biased region" description="Pro residues" evidence="1">
    <location>
        <begin position="104"/>
        <end position="116"/>
    </location>
</feature>
<proteinExistence type="predicted"/>
<gene>
    <name evidence="2" type="ORF">CERSUDRAFT_95856</name>
</gene>
<organism evidence="2 3">
    <name type="scientific">Ceriporiopsis subvermispora (strain B)</name>
    <name type="common">White-rot fungus</name>
    <name type="synonym">Gelatoporia subvermispora</name>
    <dbReference type="NCBI Taxonomy" id="914234"/>
    <lineage>
        <taxon>Eukaryota</taxon>
        <taxon>Fungi</taxon>
        <taxon>Dikarya</taxon>
        <taxon>Basidiomycota</taxon>
        <taxon>Agaricomycotina</taxon>
        <taxon>Agaricomycetes</taxon>
        <taxon>Polyporales</taxon>
        <taxon>Gelatoporiaceae</taxon>
        <taxon>Gelatoporia</taxon>
    </lineage>
</organism>
<evidence type="ECO:0000313" key="3">
    <source>
        <dbReference type="Proteomes" id="UP000016930"/>
    </source>
</evidence>
<sequence length="268" mass="29123">MRSRSYAHGSLSQRIAATRSDPQRPVAASSNSWLRVPYDPTRPASPLFNRGTPADGPIRANTLPSHSLRTNSVRLQTSQSIQSARTCDSNSSSIALSVEDASFDPPPVLTPTPLHPAQPAGLISTTARHNPPSPSKKSPRLPVSAPESRLPPARLPPQASLPALHDFLATQLCLLPPLPNPAAPRMATPRRLFEPLLITSRRRWLFCYVQPSPAMMQHSSPPCFLRRPSPIPGHLTFSSSHTLPASISPPARGCPFPFRRALLLCVRP</sequence>
<keyword evidence="3" id="KW-1185">Reference proteome</keyword>
<feature type="region of interest" description="Disordered" evidence="1">
    <location>
        <begin position="102"/>
        <end position="153"/>
    </location>
</feature>
<evidence type="ECO:0000313" key="2">
    <source>
        <dbReference type="EMBL" id="EMD36569.1"/>
    </source>
</evidence>
<dbReference type="HOGENOM" id="CLU_1038283_0_0_1"/>
<dbReference type="EMBL" id="KB445798">
    <property type="protein sequence ID" value="EMD36569.1"/>
    <property type="molecule type" value="Genomic_DNA"/>
</dbReference>
<accession>M2PJZ8</accession>